<name>A0A238K5Q4_9RHOB</name>
<protein>
    <submittedName>
        <fullName evidence="2">Uncharacterized protein</fullName>
    </submittedName>
</protein>
<keyword evidence="1" id="KW-1133">Transmembrane helix</keyword>
<keyword evidence="3" id="KW-1185">Reference proteome</keyword>
<dbReference type="AlphaFoldDB" id="A0A238K5Q4"/>
<accession>A0A238K5Q4</accession>
<gene>
    <name evidence="2" type="ORF">MAA8898_01445</name>
</gene>
<organism evidence="2 3">
    <name type="scientific">Maliponia aquimaris</name>
    <dbReference type="NCBI Taxonomy" id="1673631"/>
    <lineage>
        <taxon>Bacteria</taxon>
        <taxon>Pseudomonadati</taxon>
        <taxon>Pseudomonadota</taxon>
        <taxon>Alphaproteobacteria</taxon>
        <taxon>Rhodobacterales</taxon>
        <taxon>Paracoccaceae</taxon>
        <taxon>Maliponia</taxon>
    </lineage>
</organism>
<keyword evidence="1" id="KW-0812">Transmembrane</keyword>
<evidence type="ECO:0000313" key="2">
    <source>
        <dbReference type="EMBL" id="SMX38241.1"/>
    </source>
</evidence>
<sequence length="29" mass="3090">MHPQGAEVWLALAAGALLVVAALVSWCRR</sequence>
<feature type="transmembrane region" description="Helical" evidence="1">
    <location>
        <begin position="6"/>
        <end position="27"/>
    </location>
</feature>
<dbReference type="Proteomes" id="UP000207598">
    <property type="component" value="Unassembled WGS sequence"/>
</dbReference>
<reference evidence="2 3" key="1">
    <citation type="submission" date="2017-05" db="EMBL/GenBank/DDBJ databases">
        <authorList>
            <person name="Song R."/>
            <person name="Chenine A.L."/>
            <person name="Ruprecht R.M."/>
        </authorList>
    </citation>
    <scope>NUCLEOTIDE SEQUENCE [LARGE SCALE GENOMIC DNA]</scope>
    <source>
        <strain evidence="2 3">CECT 8898</strain>
    </source>
</reference>
<keyword evidence="1" id="KW-0472">Membrane</keyword>
<proteinExistence type="predicted"/>
<evidence type="ECO:0000313" key="3">
    <source>
        <dbReference type="Proteomes" id="UP000207598"/>
    </source>
</evidence>
<dbReference type="EMBL" id="FXYF01000003">
    <property type="protein sequence ID" value="SMX38241.1"/>
    <property type="molecule type" value="Genomic_DNA"/>
</dbReference>
<evidence type="ECO:0000256" key="1">
    <source>
        <dbReference type="SAM" id="Phobius"/>
    </source>
</evidence>